<dbReference type="STRING" id="71717.A0A4Y7T9U9"/>
<dbReference type="Gene3D" id="3.30.2140.20">
    <property type="match status" value="1"/>
</dbReference>
<comment type="similarity">
    <text evidence="1">Belongs to the arylamine N-acetyltransferase family.</text>
</comment>
<evidence type="ECO:0000256" key="1">
    <source>
        <dbReference type="ARBA" id="ARBA00006547"/>
    </source>
</evidence>
<evidence type="ECO:0000313" key="3">
    <source>
        <dbReference type="Proteomes" id="UP000298030"/>
    </source>
</evidence>
<organism evidence="2 3">
    <name type="scientific">Coprinellus micaceus</name>
    <name type="common">Glistening ink-cap mushroom</name>
    <name type="synonym">Coprinus micaceus</name>
    <dbReference type="NCBI Taxonomy" id="71717"/>
    <lineage>
        <taxon>Eukaryota</taxon>
        <taxon>Fungi</taxon>
        <taxon>Dikarya</taxon>
        <taxon>Basidiomycota</taxon>
        <taxon>Agaricomycotina</taxon>
        <taxon>Agaricomycetes</taxon>
        <taxon>Agaricomycetidae</taxon>
        <taxon>Agaricales</taxon>
        <taxon>Agaricineae</taxon>
        <taxon>Psathyrellaceae</taxon>
        <taxon>Coprinellus</taxon>
    </lineage>
</organism>
<gene>
    <name evidence="2" type="ORF">FA13DRAFT_1710042</name>
</gene>
<name>A0A4Y7T9U9_COPMI</name>
<accession>A0A4Y7T9U9</accession>
<keyword evidence="3" id="KW-1185">Reference proteome</keyword>
<dbReference type="GO" id="GO:0016407">
    <property type="term" value="F:acetyltransferase activity"/>
    <property type="evidence" value="ECO:0007669"/>
    <property type="project" value="InterPro"/>
</dbReference>
<dbReference type="EMBL" id="QPFP01000021">
    <property type="protein sequence ID" value="TEB30744.1"/>
    <property type="molecule type" value="Genomic_DNA"/>
</dbReference>
<dbReference type="InterPro" id="IPR053710">
    <property type="entry name" value="Arylamine_NAT_domain_sf"/>
</dbReference>
<dbReference type="InterPro" id="IPR001447">
    <property type="entry name" value="Arylamine_N-AcTrfase"/>
</dbReference>
<dbReference type="Proteomes" id="UP000298030">
    <property type="component" value="Unassembled WGS sequence"/>
</dbReference>
<dbReference type="Pfam" id="PF00797">
    <property type="entry name" value="Acetyltransf_2"/>
    <property type="match status" value="1"/>
</dbReference>
<dbReference type="PANTHER" id="PTHR11786:SF0">
    <property type="entry name" value="ARYLAMINE N-ACETYLTRANSFERASE 4-RELATED"/>
    <property type="match status" value="1"/>
</dbReference>
<proteinExistence type="inferred from homology"/>
<dbReference type="InterPro" id="IPR038765">
    <property type="entry name" value="Papain-like_cys_pep_sf"/>
</dbReference>
<dbReference type="PANTHER" id="PTHR11786">
    <property type="entry name" value="N-HYDROXYARYLAMINE O-ACETYLTRANSFERASE"/>
    <property type="match status" value="1"/>
</dbReference>
<dbReference type="OrthoDB" id="10260017at2759"/>
<comment type="caution">
    <text evidence="2">The sequence shown here is derived from an EMBL/GenBank/DDBJ whole genome shotgun (WGS) entry which is preliminary data.</text>
</comment>
<reference evidence="2 3" key="1">
    <citation type="journal article" date="2019" name="Nat. Ecol. Evol.">
        <title>Megaphylogeny resolves global patterns of mushroom evolution.</title>
        <authorList>
            <person name="Varga T."/>
            <person name="Krizsan K."/>
            <person name="Foldi C."/>
            <person name="Dima B."/>
            <person name="Sanchez-Garcia M."/>
            <person name="Sanchez-Ramirez S."/>
            <person name="Szollosi G.J."/>
            <person name="Szarkandi J.G."/>
            <person name="Papp V."/>
            <person name="Albert L."/>
            <person name="Andreopoulos W."/>
            <person name="Angelini C."/>
            <person name="Antonin V."/>
            <person name="Barry K.W."/>
            <person name="Bougher N.L."/>
            <person name="Buchanan P."/>
            <person name="Buyck B."/>
            <person name="Bense V."/>
            <person name="Catcheside P."/>
            <person name="Chovatia M."/>
            <person name="Cooper J."/>
            <person name="Damon W."/>
            <person name="Desjardin D."/>
            <person name="Finy P."/>
            <person name="Geml J."/>
            <person name="Haridas S."/>
            <person name="Hughes K."/>
            <person name="Justo A."/>
            <person name="Karasinski D."/>
            <person name="Kautmanova I."/>
            <person name="Kiss B."/>
            <person name="Kocsube S."/>
            <person name="Kotiranta H."/>
            <person name="LaButti K.M."/>
            <person name="Lechner B.E."/>
            <person name="Liimatainen K."/>
            <person name="Lipzen A."/>
            <person name="Lukacs Z."/>
            <person name="Mihaltcheva S."/>
            <person name="Morgado L.N."/>
            <person name="Niskanen T."/>
            <person name="Noordeloos M.E."/>
            <person name="Ohm R.A."/>
            <person name="Ortiz-Santana B."/>
            <person name="Ovrebo C."/>
            <person name="Racz N."/>
            <person name="Riley R."/>
            <person name="Savchenko A."/>
            <person name="Shiryaev A."/>
            <person name="Soop K."/>
            <person name="Spirin V."/>
            <person name="Szebenyi C."/>
            <person name="Tomsovsky M."/>
            <person name="Tulloss R.E."/>
            <person name="Uehling J."/>
            <person name="Grigoriev I.V."/>
            <person name="Vagvolgyi C."/>
            <person name="Papp T."/>
            <person name="Martin F.M."/>
            <person name="Miettinen O."/>
            <person name="Hibbett D.S."/>
            <person name="Nagy L.G."/>
        </authorList>
    </citation>
    <scope>NUCLEOTIDE SEQUENCE [LARGE SCALE GENOMIC DNA]</scope>
    <source>
        <strain evidence="2 3">FP101781</strain>
    </source>
</reference>
<sequence length="363" mass="40182">MPGGYLRDNLWIRSMPSDYSPAQITAYLERIGWDTQATPSEQGIQTARFPRSVETLGRVVLGHLKAFPWDNTGMHYTEDHRMDVTPHGAFNTLMYEARGSYCFGENTVLLHILRGLGFRAYSGQARVNRNWAHPGAPPAHASHTHMVIFVQPDDSSNETYVVDVGFGSGGLVRPIPLVQGDESITQGIGPAEWHRLDKKPMPGSALATSLDESSQPGQDLWALHIYTGKREDLAGQGEGQWRQMYAFSELEFFPVDAVDGSFVVEKSTEGFFAMNICAVKVFSEEASASQESGGCLSSPRLYRKVLFGNEVKKYSGDGQVEVLRTFNTERERLEALREVFGVRYGDNAAQYITGRAPAFAQGS</sequence>
<dbReference type="AlphaFoldDB" id="A0A4Y7T9U9"/>
<evidence type="ECO:0000313" key="2">
    <source>
        <dbReference type="EMBL" id="TEB30744.1"/>
    </source>
</evidence>
<protein>
    <submittedName>
        <fullName evidence="2">Cysteine proteinase</fullName>
    </submittedName>
</protein>
<dbReference type="SUPFAM" id="SSF54001">
    <property type="entry name" value="Cysteine proteinases"/>
    <property type="match status" value="1"/>
</dbReference>